<dbReference type="AlphaFoldDB" id="A0A226CWE1"/>
<organism evidence="1 2">
    <name type="scientific">Folsomia candida</name>
    <name type="common">Springtail</name>
    <dbReference type="NCBI Taxonomy" id="158441"/>
    <lineage>
        <taxon>Eukaryota</taxon>
        <taxon>Metazoa</taxon>
        <taxon>Ecdysozoa</taxon>
        <taxon>Arthropoda</taxon>
        <taxon>Hexapoda</taxon>
        <taxon>Collembola</taxon>
        <taxon>Entomobryomorpha</taxon>
        <taxon>Isotomoidea</taxon>
        <taxon>Isotomidae</taxon>
        <taxon>Proisotominae</taxon>
        <taxon>Folsomia</taxon>
    </lineage>
</organism>
<dbReference type="InterPro" id="IPR008949">
    <property type="entry name" value="Isoprenoid_synthase_dom_sf"/>
</dbReference>
<gene>
    <name evidence="1" type="ORF">Fcan01_28286</name>
</gene>
<protein>
    <submittedName>
        <fullName evidence="1">Uncharacterized protein</fullName>
    </submittedName>
</protein>
<dbReference type="EMBL" id="LNIX01000068">
    <property type="protein sequence ID" value="OXA36934.1"/>
    <property type="molecule type" value="Genomic_DNA"/>
</dbReference>
<comment type="caution">
    <text evidence="1">The sequence shown here is derived from an EMBL/GenBank/DDBJ whole genome shotgun (WGS) entry which is preliminary data.</text>
</comment>
<dbReference type="Proteomes" id="UP000198287">
    <property type="component" value="Unassembled WGS sequence"/>
</dbReference>
<dbReference type="OrthoDB" id="1731983at2759"/>
<reference evidence="1 2" key="1">
    <citation type="submission" date="2015-12" db="EMBL/GenBank/DDBJ databases">
        <title>The genome of Folsomia candida.</title>
        <authorList>
            <person name="Faddeeva A."/>
            <person name="Derks M.F."/>
            <person name="Anvar Y."/>
            <person name="Smit S."/>
            <person name="Van Straalen N."/>
            <person name="Roelofs D."/>
        </authorList>
    </citation>
    <scope>NUCLEOTIDE SEQUENCE [LARGE SCALE GENOMIC DNA]</scope>
    <source>
        <strain evidence="1 2">VU population</strain>
        <tissue evidence="1">Whole body</tissue>
    </source>
</reference>
<evidence type="ECO:0000313" key="2">
    <source>
        <dbReference type="Proteomes" id="UP000198287"/>
    </source>
</evidence>
<name>A0A226CWE1_FOLCA</name>
<sequence length="411" mass="47601">MPTNEMNTCRVKFSVKLDQLSEKLSTKVKNVIKSSPSTVLEKEFDFFVPPMWSADSIAETSPEITTVTEEIEEWISDSYSSFVSPVYGERLANHAVSYILRIFPSYPLGDAKFRILCYYFIVAFILDDYFDDNTGEGDGDDSAETKKIKYFETATNTIGEMFEMKGELVALHHHFNQVATKAMGMDLFKEQPFFIAIANSIEDTLPQIQEINKEITLNKFWAAFKVDFRLGCESVRWTLMNARSGKLDSFCVDTYRYFKAKNRKPKGIRKWLRKLSKHYHHSGVHRFARSDPVQSRLRRVVRHSQKLFGLMNDVLGLQKDLLYGEEDGMVMFKVRKGTSLNDAVDEELKLLGDYVKDYMELRKSLLTEFEEKYGQVATFVKFVDAALHGSPYTFRDSIKYGMKDQIRMDYK</sequence>
<keyword evidence="2" id="KW-1185">Reference proteome</keyword>
<evidence type="ECO:0000313" key="1">
    <source>
        <dbReference type="EMBL" id="OXA36934.1"/>
    </source>
</evidence>
<accession>A0A226CWE1</accession>
<dbReference type="Gene3D" id="1.10.600.10">
    <property type="entry name" value="Farnesyl Diphosphate Synthase"/>
    <property type="match status" value="1"/>
</dbReference>
<dbReference type="SUPFAM" id="SSF48576">
    <property type="entry name" value="Terpenoid synthases"/>
    <property type="match status" value="2"/>
</dbReference>
<proteinExistence type="predicted"/>